<protein>
    <submittedName>
        <fullName evidence="2">Uncharacterized protein</fullName>
    </submittedName>
</protein>
<feature type="compositionally biased region" description="Polar residues" evidence="1">
    <location>
        <begin position="67"/>
        <end position="84"/>
    </location>
</feature>
<name>A0A9Q1EZJ6_SYNKA</name>
<feature type="compositionally biased region" description="Basic and acidic residues" evidence="1">
    <location>
        <begin position="1"/>
        <end position="11"/>
    </location>
</feature>
<evidence type="ECO:0000256" key="1">
    <source>
        <dbReference type="SAM" id="MobiDB-lite"/>
    </source>
</evidence>
<organism evidence="2 3">
    <name type="scientific">Synaphobranchus kaupii</name>
    <name type="common">Kaup's arrowtooth eel</name>
    <dbReference type="NCBI Taxonomy" id="118154"/>
    <lineage>
        <taxon>Eukaryota</taxon>
        <taxon>Metazoa</taxon>
        <taxon>Chordata</taxon>
        <taxon>Craniata</taxon>
        <taxon>Vertebrata</taxon>
        <taxon>Euteleostomi</taxon>
        <taxon>Actinopterygii</taxon>
        <taxon>Neopterygii</taxon>
        <taxon>Teleostei</taxon>
        <taxon>Anguilliformes</taxon>
        <taxon>Synaphobranchidae</taxon>
        <taxon>Synaphobranchus</taxon>
    </lineage>
</organism>
<evidence type="ECO:0000313" key="3">
    <source>
        <dbReference type="Proteomes" id="UP001152622"/>
    </source>
</evidence>
<reference evidence="2" key="1">
    <citation type="journal article" date="2023" name="Science">
        <title>Genome structures resolve the early diversification of teleost fishes.</title>
        <authorList>
            <person name="Parey E."/>
            <person name="Louis A."/>
            <person name="Montfort J."/>
            <person name="Bouchez O."/>
            <person name="Roques C."/>
            <person name="Iampietro C."/>
            <person name="Lluch J."/>
            <person name="Castinel A."/>
            <person name="Donnadieu C."/>
            <person name="Desvignes T."/>
            <person name="Floi Bucao C."/>
            <person name="Jouanno E."/>
            <person name="Wen M."/>
            <person name="Mejri S."/>
            <person name="Dirks R."/>
            <person name="Jansen H."/>
            <person name="Henkel C."/>
            <person name="Chen W.J."/>
            <person name="Zahm M."/>
            <person name="Cabau C."/>
            <person name="Klopp C."/>
            <person name="Thompson A.W."/>
            <person name="Robinson-Rechavi M."/>
            <person name="Braasch I."/>
            <person name="Lecointre G."/>
            <person name="Bobe J."/>
            <person name="Postlethwait J.H."/>
            <person name="Berthelot C."/>
            <person name="Roest Crollius H."/>
            <person name="Guiguen Y."/>
        </authorList>
    </citation>
    <scope>NUCLEOTIDE SEQUENCE</scope>
    <source>
        <strain evidence="2">WJC10195</strain>
    </source>
</reference>
<dbReference type="EMBL" id="JAINUF010000010">
    <property type="protein sequence ID" value="KAJ8348174.1"/>
    <property type="molecule type" value="Genomic_DNA"/>
</dbReference>
<dbReference type="AlphaFoldDB" id="A0A9Q1EZJ6"/>
<keyword evidence="3" id="KW-1185">Reference proteome</keyword>
<sequence length="84" mass="9480">MRIGRTDKEKMSAPAPLWTMTPAVGRQFTGSRPQRHREDPHRDSSTGWGDGPIPRAEHNTGKRSSPDGPSQLSRRSKQTWTKSR</sequence>
<gene>
    <name evidence="2" type="ORF">SKAU_G00267630</name>
</gene>
<accession>A0A9Q1EZJ6</accession>
<evidence type="ECO:0000313" key="2">
    <source>
        <dbReference type="EMBL" id="KAJ8348174.1"/>
    </source>
</evidence>
<proteinExistence type="predicted"/>
<comment type="caution">
    <text evidence="2">The sequence shown here is derived from an EMBL/GenBank/DDBJ whole genome shotgun (WGS) entry which is preliminary data.</text>
</comment>
<feature type="region of interest" description="Disordered" evidence="1">
    <location>
        <begin position="1"/>
        <end position="84"/>
    </location>
</feature>
<dbReference type="Proteomes" id="UP001152622">
    <property type="component" value="Chromosome 10"/>
</dbReference>